<gene>
    <name evidence="2" type="ORF">FMM08_15585</name>
</gene>
<name>A0A5C8ZDP4_9ACTN</name>
<evidence type="ECO:0000313" key="2">
    <source>
        <dbReference type="EMBL" id="TXR55288.1"/>
    </source>
</evidence>
<dbReference type="RefSeq" id="WP_147927294.1">
    <property type="nucleotide sequence ID" value="NZ_VKAC01000009.1"/>
</dbReference>
<dbReference type="Proteomes" id="UP000321234">
    <property type="component" value="Unassembled WGS sequence"/>
</dbReference>
<reference evidence="2 3" key="1">
    <citation type="submission" date="2019-07" db="EMBL/GenBank/DDBJ databases">
        <title>Quadrisphaera sp. strain DD2A genome sequencing and assembly.</title>
        <authorList>
            <person name="Kim I."/>
        </authorList>
    </citation>
    <scope>NUCLEOTIDE SEQUENCE [LARGE SCALE GENOMIC DNA]</scope>
    <source>
        <strain evidence="2 3">DD2A</strain>
    </source>
</reference>
<evidence type="ECO:0000313" key="3">
    <source>
        <dbReference type="Proteomes" id="UP000321234"/>
    </source>
</evidence>
<protein>
    <submittedName>
        <fullName evidence="2">SRPBCC family protein</fullName>
    </submittedName>
</protein>
<dbReference type="InterPro" id="IPR023393">
    <property type="entry name" value="START-like_dom_sf"/>
</dbReference>
<dbReference type="OrthoDB" id="9801773at2"/>
<keyword evidence="3" id="KW-1185">Reference proteome</keyword>
<organism evidence="2 3">
    <name type="scientific">Quadrisphaera setariae</name>
    <dbReference type="NCBI Taxonomy" id="2593304"/>
    <lineage>
        <taxon>Bacteria</taxon>
        <taxon>Bacillati</taxon>
        <taxon>Actinomycetota</taxon>
        <taxon>Actinomycetes</taxon>
        <taxon>Kineosporiales</taxon>
        <taxon>Kineosporiaceae</taxon>
        <taxon>Quadrisphaera</taxon>
    </lineage>
</organism>
<dbReference type="CDD" id="cd07820">
    <property type="entry name" value="SRPBCC_3"/>
    <property type="match status" value="1"/>
</dbReference>
<dbReference type="AlphaFoldDB" id="A0A5C8ZDP4"/>
<accession>A0A5C8ZDP4</accession>
<comment type="caution">
    <text evidence="2">The sequence shown here is derived from an EMBL/GenBank/DDBJ whole genome shotgun (WGS) entry which is preliminary data.</text>
</comment>
<dbReference type="Gene3D" id="3.30.530.20">
    <property type="match status" value="1"/>
</dbReference>
<sequence>MPTIEASTDLPGDVATVLAVSLDLDVERAAGRRHRVRPVPAGPGSRTSGRIGAGERVRWSLRLHGLVPLRHTTEILEVDEATPGGGARFVDAMVSGAFAAFRHEHLFDPLPPSPTGAPRTRSTDRMTWTSPLGPLGRVADAVLVRRTLEGLLADRNAEIARRLSA</sequence>
<proteinExistence type="predicted"/>
<dbReference type="EMBL" id="VKAC01000009">
    <property type="protein sequence ID" value="TXR55288.1"/>
    <property type="molecule type" value="Genomic_DNA"/>
</dbReference>
<feature type="region of interest" description="Disordered" evidence="1">
    <location>
        <begin position="109"/>
        <end position="129"/>
    </location>
</feature>
<dbReference type="SUPFAM" id="SSF55961">
    <property type="entry name" value="Bet v1-like"/>
    <property type="match status" value="1"/>
</dbReference>
<evidence type="ECO:0000256" key="1">
    <source>
        <dbReference type="SAM" id="MobiDB-lite"/>
    </source>
</evidence>